<dbReference type="OrthoDB" id="3057599at2759"/>
<dbReference type="EMBL" id="JH717847">
    <property type="protein sequence ID" value="EWY83599.1"/>
    <property type="molecule type" value="Genomic_DNA"/>
</dbReference>
<sequence>MLLDYLTPNVIGCIAQAIELGHPKIILGAVLATISNSVYLVVARIFDFSEAENGNYSVHIHAKSVYASSGIMGIYCLSNWVLTPHGSIRTCRPVYGLVDFVSLVYQSDLLLCPEFWLQDSADTEEHMNAQVTLANRLYQYGIYHGIDGRRHVGIGVEYAPPAWLLDDENILCLGRSVNLARAAISSGIYSDASLVSVEKFITNEPQR</sequence>
<evidence type="ECO:0000313" key="1">
    <source>
        <dbReference type="EMBL" id="EWY83599.1"/>
    </source>
</evidence>
<organism evidence="1 2">
    <name type="scientific">Fusarium oxysporum NRRL 32931</name>
    <dbReference type="NCBI Taxonomy" id="660029"/>
    <lineage>
        <taxon>Eukaryota</taxon>
        <taxon>Fungi</taxon>
        <taxon>Dikarya</taxon>
        <taxon>Ascomycota</taxon>
        <taxon>Pezizomycotina</taxon>
        <taxon>Sordariomycetes</taxon>
        <taxon>Hypocreomycetidae</taxon>
        <taxon>Hypocreales</taxon>
        <taxon>Nectriaceae</taxon>
        <taxon>Fusarium</taxon>
        <taxon>Fusarium oxysporum species complex</taxon>
    </lineage>
</organism>
<gene>
    <name evidence="1" type="ORF">FOYG_13406</name>
</gene>
<name>W9HRZ2_FUSOX</name>
<protein>
    <submittedName>
        <fullName evidence="1">Uncharacterized protein</fullName>
    </submittedName>
</protein>
<evidence type="ECO:0000313" key="2">
    <source>
        <dbReference type="Proteomes" id="UP000030753"/>
    </source>
</evidence>
<dbReference type="Proteomes" id="UP000030753">
    <property type="component" value="Unassembled WGS sequence"/>
</dbReference>
<proteinExistence type="predicted"/>
<accession>W9HRZ2</accession>
<dbReference type="AlphaFoldDB" id="W9HRZ2"/>
<dbReference type="HOGENOM" id="CLU_1326421_0_0_1"/>
<reference evidence="1 2" key="1">
    <citation type="submission" date="2011-06" db="EMBL/GenBank/DDBJ databases">
        <title>The Genome Sequence of Fusarium oxysporum FOSC 3-a.</title>
        <authorList>
            <consortium name="The Broad Institute Genome Sequencing Platform"/>
            <person name="Ma L.-J."/>
            <person name="Gale L.R."/>
            <person name="Schwartz D.C."/>
            <person name="Zhou S."/>
            <person name="Corby-Kistler H."/>
            <person name="Young S.K."/>
            <person name="Zeng Q."/>
            <person name="Gargeya S."/>
            <person name="Fitzgerald M."/>
            <person name="Haas B."/>
            <person name="Abouelleil A."/>
            <person name="Alvarado L."/>
            <person name="Arachchi H.M."/>
            <person name="Berlin A."/>
            <person name="Brown A."/>
            <person name="Chapman S.B."/>
            <person name="Chen Z."/>
            <person name="Dunbar C."/>
            <person name="Freedman E."/>
            <person name="Gearin G."/>
            <person name="Gellesch M."/>
            <person name="Goldberg J."/>
            <person name="Griggs A."/>
            <person name="Gujja S."/>
            <person name="Heiman D."/>
            <person name="Howarth C."/>
            <person name="Larson L."/>
            <person name="Lui A."/>
            <person name="MacDonald P.J.P."/>
            <person name="Mehta T."/>
            <person name="Montmayeur A."/>
            <person name="Murphy C."/>
            <person name="Neiman D."/>
            <person name="Pearson M."/>
            <person name="Priest M."/>
            <person name="Roberts A."/>
            <person name="Saif S."/>
            <person name="Shea T."/>
            <person name="Shenoy N."/>
            <person name="Sisk P."/>
            <person name="Stolte C."/>
            <person name="Sykes S."/>
            <person name="Wortman J."/>
            <person name="Nusbaum C."/>
            <person name="Birren B."/>
        </authorList>
    </citation>
    <scope>NUCLEOTIDE SEQUENCE [LARGE SCALE GENOMIC DNA]</scope>
    <source>
        <strain evidence="2">FOSC 3-a</strain>
    </source>
</reference>